<dbReference type="SUPFAM" id="SSF53633">
    <property type="entry name" value="Carbamate kinase-like"/>
    <property type="match status" value="1"/>
</dbReference>
<sequence length="362" mass="40551">MPRKFPRPIKRIVIKVGSSVIATYQMKPRAARLRSLVEQMADMQKKGVEVVLVSSGAIVLGMGELNQTKRPTDLASMQAMAAVGQTVLMRRYDEFCKKNKTKCAQILLTWDDFDNRTRFNNARNTFRAMLDRGIIPIVNENDTISTDEIKFGDNDKLSALVASLVQADLLLILSDVEGFYDINAGHKKVFQEIKEITREIEGMARGTAKKQMSKGGMSAKLEAVKIATHSKIPCIIANGETKDVLRRVLKGERIGTLFLEKEEKIIARKHWISFGCKPKGILIIDDGAKTALLKGGKSLLLPGIISWDGHFKKNDVIVVQDQKRHEIARGIINYSVSDLHKLEDRKGKQEAIHCDNLVLCER</sequence>
<dbReference type="Gene3D" id="3.40.1160.10">
    <property type="entry name" value="Acetylglutamate kinase-like"/>
    <property type="match status" value="1"/>
</dbReference>
<dbReference type="EC" id="2.7.2.11" evidence="9"/>
<proteinExistence type="inferred from homology"/>
<dbReference type="GO" id="GO:0005829">
    <property type="term" value="C:cytosol"/>
    <property type="evidence" value="ECO:0007669"/>
    <property type="project" value="TreeGrafter"/>
</dbReference>
<keyword evidence="2" id="KW-0028">Amino-acid biosynthesis</keyword>
<accession>A0A3B1D4A6</accession>
<dbReference type="PIRSF" id="PIRSF000729">
    <property type="entry name" value="GK"/>
    <property type="match status" value="1"/>
</dbReference>
<gene>
    <name evidence="9" type="ORF">MNBD_UNCLBAC01-153</name>
</gene>
<evidence type="ECO:0000256" key="6">
    <source>
        <dbReference type="ARBA" id="ARBA00022777"/>
    </source>
</evidence>
<evidence type="ECO:0000256" key="4">
    <source>
        <dbReference type="ARBA" id="ARBA00022679"/>
    </source>
</evidence>
<dbReference type="CDD" id="cd04242">
    <property type="entry name" value="AAK_G5K_ProB"/>
    <property type="match status" value="1"/>
</dbReference>
<dbReference type="InterPro" id="IPR015947">
    <property type="entry name" value="PUA-like_sf"/>
</dbReference>
<dbReference type="Pfam" id="PF01472">
    <property type="entry name" value="PUA"/>
    <property type="match status" value="1"/>
</dbReference>
<dbReference type="InterPro" id="IPR001048">
    <property type="entry name" value="Asp/Glu/Uridylate_kinase"/>
</dbReference>
<dbReference type="GO" id="GO:0003723">
    <property type="term" value="F:RNA binding"/>
    <property type="evidence" value="ECO:0007669"/>
    <property type="project" value="InterPro"/>
</dbReference>
<keyword evidence="3" id="KW-0641">Proline biosynthesis</keyword>
<evidence type="ECO:0000313" key="9">
    <source>
        <dbReference type="EMBL" id="VAX37696.1"/>
    </source>
</evidence>
<protein>
    <submittedName>
        <fullName evidence="9">Glutamate 5-kinase / RNA-binding C-terminal domain PUA</fullName>
        <ecNumber evidence="9">2.7.2.11</ecNumber>
    </submittedName>
</protein>
<keyword evidence="1" id="KW-0963">Cytoplasm</keyword>
<dbReference type="FunFam" id="3.40.1160.10:FF:000018">
    <property type="entry name" value="Glutamate 5-kinase"/>
    <property type="match status" value="1"/>
</dbReference>
<dbReference type="NCBIfam" id="TIGR01027">
    <property type="entry name" value="proB"/>
    <property type="match status" value="1"/>
</dbReference>
<dbReference type="HAMAP" id="MF_00456">
    <property type="entry name" value="ProB"/>
    <property type="match status" value="1"/>
</dbReference>
<keyword evidence="6 9" id="KW-0418">Kinase</keyword>
<dbReference type="InterPro" id="IPR011529">
    <property type="entry name" value="Glu_5kinase"/>
</dbReference>
<name>A0A3B1D4A6_9ZZZZ</name>
<dbReference type="PROSITE" id="PS50890">
    <property type="entry name" value="PUA"/>
    <property type="match status" value="1"/>
</dbReference>
<feature type="domain" description="PUA" evidence="8">
    <location>
        <begin position="280"/>
        <end position="352"/>
    </location>
</feature>
<dbReference type="InterPro" id="IPR001057">
    <property type="entry name" value="Glu/AcGlu_kinase"/>
</dbReference>
<dbReference type="GO" id="GO:0004349">
    <property type="term" value="F:glutamate 5-kinase activity"/>
    <property type="evidence" value="ECO:0007669"/>
    <property type="project" value="UniProtKB-EC"/>
</dbReference>
<dbReference type="SMART" id="SM00359">
    <property type="entry name" value="PUA"/>
    <property type="match status" value="1"/>
</dbReference>
<dbReference type="GO" id="GO:0005524">
    <property type="term" value="F:ATP binding"/>
    <property type="evidence" value="ECO:0007669"/>
    <property type="project" value="UniProtKB-KW"/>
</dbReference>
<dbReference type="AlphaFoldDB" id="A0A3B1D4A6"/>
<evidence type="ECO:0000256" key="1">
    <source>
        <dbReference type="ARBA" id="ARBA00022490"/>
    </source>
</evidence>
<organism evidence="9">
    <name type="scientific">hydrothermal vent metagenome</name>
    <dbReference type="NCBI Taxonomy" id="652676"/>
    <lineage>
        <taxon>unclassified sequences</taxon>
        <taxon>metagenomes</taxon>
        <taxon>ecological metagenomes</taxon>
    </lineage>
</organism>
<dbReference type="EMBL" id="UOGJ01000136">
    <property type="protein sequence ID" value="VAX37696.1"/>
    <property type="molecule type" value="Genomic_DNA"/>
</dbReference>
<keyword evidence="5" id="KW-0547">Nucleotide-binding</keyword>
<dbReference type="InterPro" id="IPR036974">
    <property type="entry name" value="PUA_sf"/>
</dbReference>
<dbReference type="SUPFAM" id="SSF88697">
    <property type="entry name" value="PUA domain-like"/>
    <property type="match status" value="1"/>
</dbReference>
<keyword evidence="7" id="KW-0067">ATP-binding</keyword>
<evidence type="ECO:0000256" key="5">
    <source>
        <dbReference type="ARBA" id="ARBA00022741"/>
    </source>
</evidence>
<dbReference type="InterPro" id="IPR041739">
    <property type="entry name" value="G5K_ProB"/>
</dbReference>
<dbReference type="Gene3D" id="2.30.130.10">
    <property type="entry name" value="PUA domain"/>
    <property type="match status" value="1"/>
</dbReference>
<dbReference type="Pfam" id="PF00696">
    <property type="entry name" value="AA_kinase"/>
    <property type="match status" value="1"/>
</dbReference>
<dbReference type="PANTHER" id="PTHR43654">
    <property type="entry name" value="GLUTAMATE 5-KINASE"/>
    <property type="match status" value="1"/>
</dbReference>
<dbReference type="PANTHER" id="PTHR43654:SF1">
    <property type="entry name" value="ISOPENTENYL PHOSPHATE KINASE"/>
    <property type="match status" value="1"/>
</dbReference>
<dbReference type="GO" id="GO:0008652">
    <property type="term" value="P:amino acid biosynthetic process"/>
    <property type="evidence" value="ECO:0007669"/>
    <property type="project" value="UniProtKB-KW"/>
</dbReference>
<evidence type="ECO:0000259" key="8">
    <source>
        <dbReference type="SMART" id="SM00359"/>
    </source>
</evidence>
<dbReference type="PRINTS" id="PR00474">
    <property type="entry name" value="GLU5KINASE"/>
</dbReference>
<dbReference type="InterPro" id="IPR036393">
    <property type="entry name" value="AceGlu_kinase-like_sf"/>
</dbReference>
<dbReference type="InterPro" id="IPR005715">
    <property type="entry name" value="Glu_5kinase/COase_Synthase"/>
</dbReference>
<reference evidence="9" key="1">
    <citation type="submission" date="2018-06" db="EMBL/GenBank/DDBJ databases">
        <authorList>
            <person name="Zhirakovskaya E."/>
        </authorList>
    </citation>
    <scope>NUCLEOTIDE SEQUENCE</scope>
</reference>
<dbReference type="InterPro" id="IPR002478">
    <property type="entry name" value="PUA"/>
</dbReference>
<evidence type="ECO:0000256" key="3">
    <source>
        <dbReference type="ARBA" id="ARBA00022650"/>
    </source>
</evidence>
<evidence type="ECO:0000256" key="7">
    <source>
        <dbReference type="ARBA" id="ARBA00022840"/>
    </source>
</evidence>
<dbReference type="CDD" id="cd21157">
    <property type="entry name" value="PUA_G5K"/>
    <property type="match status" value="1"/>
</dbReference>
<evidence type="ECO:0000256" key="2">
    <source>
        <dbReference type="ARBA" id="ARBA00022605"/>
    </source>
</evidence>
<keyword evidence="4 9" id="KW-0808">Transferase</keyword>